<sequence>MRLTLALSAALISLTALTIVPTTAAAVECSNTSAGFDQWAARFKQEAVERGVNKRTLDRVFSTVSYSNSTIKADRGQRSFRLSFDEFMQKRGGQTIINRGKTMKQNNAALFSRLEKRYGVPAGPLIAIWGMETGFGSFLGKEHTLSAVATLAFDCRRSEFFTEQFYAALELVERGDLDVNAKGAAHGEIGQTQFLPRNVILYGVDGDGDGHVDMVRSRADALASTANFLRGHGWRPGAGYQPGEPNFEAIKGWNAAGVYQQAIAYIAARIDGQ</sequence>
<dbReference type="InterPro" id="IPR043426">
    <property type="entry name" value="MltB-like"/>
</dbReference>
<organism evidence="3 4">
    <name type="scientific">Peteryoungia desertarenae</name>
    <dbReference type="NCBI Taxonomy" id="1813451"/>
    <lineage>
        <taxon>Bacteria</taxon>
        <taxon>Pseudomonadati</taxon>
        <taxon>Pseudomonadota</taxon>
        <taxon>Alphaproteobacteria</taxon>
        <taxon>Hyphomicrobiales</taxon>
        <taxon>Rhizobiaceae</taxon>
        <taxon>Peteryoungia</taxon>
    </lineage>
</organism>
<evidence type="ECO:0000256" key="1">
    <source>
        <dbReference type="SAM" id="SignalP"/>
    </source>
</evidence>
<accession>A0ABX6QKI3</accession>
<feature type="chain" id="PRO_5046365803" evidence="1">
    <location>
        <begin position="25"/>
        <end position="273"/>
    </location>
</feature>
<gene>
    <name evidence="3" type="ORF">FE840_004330</name>
</gene>
<feature type="signal peptide" evidence="1">
    <location>
        <begin position="1"/>
        <end position="24"/>
    </location>
</feature>
<evidence type="ECO:0000313" key="4">
    <source>
        <dbReference type="Proteomes" id="UP000308530"/>
    </source>
</evidence>
<feature type="domain" description="Transglycosylase SLT" evidence="2">
    <location>
        <begin position="36"/>
        <end position="240"/>
    </location>
</feature>
<reference evidence="3 4" key="1">
    <citation type="submission" date="2020-06" db="EMBL/GenBank/DDBJ databases">
        <title>Genome sequence of Rhizobium sp strain ADMK78.</title>
        <authorList>
            <person name="Rahi P."/>
        </authorList>
    </citation>
    <scope>NUCLEOTIDE SEQUENCE [LARGE SCALE GENOMIC DNA]</scope>
    <source>
        <strain evidence="3 4">ADMK78</strain>
    </source>
</reference>
<dbReference type="InterPro" id="IPR031304">
    <property type="entry name" value="SLT_2"/>
</dbReference>
<dbReference type="Proteomes" id="UP000308530">
    <property type="component" value="Chromosome"/>
</dbReference>
<evidence type="ECO:0000259" key="2">
    <source>
        <dbReference type="Pfam" id="PF13406"/>
    </source>
</evidence>
<keyword evidence="1" id="KW-0732">Signal</keyword>
<dbReference type="SUPFAM" id="SSF53955">
    <property type="entry name" value="Lysozyme-like"/>
    <property type="match status" value="1"/>
</dbReference>
<dbReference type="Gene3D" id="1.10.8.350">
    <property type="entry name" value="Bacterial muramidase"/>
    <property type="match status" value="1"/>
</dbReference>
<protein>
    <submittedName>
        <fullName evidence="3">Lytic murein transglycosylase</fullName>
    </submittedName>
</protein>
<keyword evidence="4" id="KW-1185">Reference proteome</keyword>
<dbReference type="InterPro" id="IPR023346">
    <property type="entry name" value="Lysozyme-like_dom_sf"/>
</dbReference>
<dbReference type="Pfam" id="PF13406">
    <property type="entry name" value="SLT_2"/>
    <property type="match status" value="1"/>
</dbReference>
<dbReference type="PANTHER" id="PTHR30163">
    <property type="entry name" value="MEMBRANE-BOUND LYTIC MUREIN TRANSGLYCOSYLASE B"/>
    <property type="match status" value="1"/>
</dbReference>
<dbReference type="EMBL" id="CP058350">
    <property type="protein sequence ID" value="QLF68836.1"/>
    <property type="molecule type" value="Genomic_DNA"/>
</dbReference>
<evidence type="ECO:0000313" key="3">
    <source>
        <dbReference type="EMBL" id="QLF68836.1"/>
    </source>
</evidence>
<name>A0ABX6QKI3_9HYPH</name>
<dbReference type="RefSeq" id="WP_138286912.1">
    <property type="nucleotide sequence ID" value="NZ_CP058350.1"/>
</dbReference>
<proteinExistence type="predicted"/>
<dbReference type="CDD" id="cd13399">
    <property type="entry name" value="Slt35-like"/>
    <property type="match status" value="1"/>
</dbReference>
<dbReference type="PANTHER" id="PTHR30163:SF8">
    <property type="entry name" value="LYTIC MUREIN TRANSGLYCOSYLASE"/>
    <property type="match status" value="1"/>
</dbReference>